<protein>
    <recommendedName>
        <fullName evidence="1">Bacterial spore germination immunoglobulin-like domain-containing protein</fullName>
    </recommendedName>
</protein>
<evidence type="ECO:0000259" key="1">
    <source>
        <dbReference type="Pfam" id="PF10648"/>
    </source>
</evidence>
<proteinExistence type="predicted"/>
<organism evidence="2 3">
    <name type="scientific">Arthrobacter oryzae</name>
    <dbReference type="NCBI Taxonomy" id="409290"/>
    <lineage>
        <taxon>Bacteria</taxon>
        <taxon>Bacillati</taxon>
        <taxon>Actinomycetota</taxon>
        <taxon>Actinomycetes</taxon>
        <taxon>Micrococcales</taxon>
        <taxon>Micrococcaceae</taxon>
        <taxon>Arthrobacter</taxon>
    </lineage>
</organism>
<dbReference type="EMBL" id="RBED01000109">
    <property type="protein sequence ID" value="RNL53187.1"/>
    <property type="molecule type" value="Genomic_DNA"/>
</dbReference>
<dbReference type="Proteomes" id="UP000273807">
    <property type="component" value="Unassembled WGS sequence"/>
</dbReference>
<keyword evidence="3" id="KW-1185">Reference proteome</keyword>
<reference evidence="2 3" key="1">
    <citation type="submission" date="2018-10" db="EMBL/GenBank/DDBJ databases">
        <title>Genome sequencing of Arthrobacter oryzae TNB02.</title>
        <authorList>
            <person name="Cho Y.-J."/>
            <person name="Cho A."/>
            <person name="Kim O.-S."/>
        </authorList>
    </citation>
    <scope>NUCLEOTIDE SEQUENCE [LARGE SCALE GENOMIC DNA]</scope>
    <source>
        <strain evidence="2 3">TNB02</strain>
    </source>
</reference>
<comment type="caution">
    <text evidence="2">The sequence shown here is derived from an EMBL/GenBank/DDBJ whole genome shotgun (WGS) entry which is preliminary data.</text>
</comment>
<evidence type="ECO:0000313" key="2">
    <source>
        <dbReference type="EMBL" id="RNL53187.1"/>
    </source>
</evidence>
<dbReference type="InterPro" id="IPR018911">
    <property type="entry name" value="Gmad2_Ig-like_dom"/>
</dbReference>
<accession>A0A3N0BVK0</accession>
<dbReference type="Pfam" id="PF10648">
    <property type="entry name" value="Gmad2"/>
    <property type="match status" value="1"/>
</dbReference>
<evidence type="ECO:0000313" key="3">
    <source>
        <dbReference type="Proteomes" id="UP000273807"/>
    </source>
</evidence>
<gene>
    <name evidence="2" type="ORF">D7003_12935</name>
</gene>
<name>A0A3N0BVK0_9MICC</name>
<feature type="domain" description="Bacterial spore germination immunoglobulin-like" evidence="1">
    <location>
        <begin position="146"/>
        <end position="229"/>
    </location>
</feature>
<sequence length="244" mass="25201">MLAGLGLMGPPAATAAPRCGIDWGSLLDISGQVTEARIVEVRAAALRCYTRLLTGEDGVSDAEAATIVYPKPGGSVRFDDPRDLAGSFAVDLVGFTDPLISDFMQGDSRSGEFAVRAEENGPVTTVLVRQMSDQQWYVLGATTSDIEVTVPGPGANVDSPVQVAGQARAFEGTVRVTVHGRGWDEPVGEGFVTASGGPELGPFSGEIGFTKHGGRGSVLFTIDSARDGSVWQAAAVPVGFAAGC</sequence>
<dbReference type="AlphaFoldDB" id="A0A3N0BVK0"/>